<dbReference type="GO" id="GO:0045814">
    <property type="term" value="P:negative regulation of gene expression, epigenetic"/>
    <property type="evidence" value="ECO:0007669"/>
    <property type="project" value="TreeGrafter"/>
</dbReference>
<organism evidence="5">
    <name type="scientific">viral metagenome</name>
    <dbReference type="NCBI Taxonomy" id="1070528"/>
    <lineage>
        <taxon>unclassified sequences</taxon>
        <taxon>metagenomes</taxon>
        <taxon>organismal metagenomes</taxon>
    </lineage>
</organism>
<dbReference type="GO" id="GO:0042799">
    <property type="term" value="F:histone H4K20 methyltransferase activity"/>
    <property type="evidence" value="ECO:0007669"/>
    <property type="project" value="TreeGrafter"/>
</dbReference>
<accession>A0A6C0JQJ2</accession>
<keyword evidence="3" id="KW-0949">S-adenosyl-L-methionine</keyword>
<evidence type="ECO:0000256" key="3">
    <source>
        <dbReference type="ARBA" id="ARBA00022691"/>
    </source>
</evidence>
<keyword evidence="1" id="KW-0489">Methyltransferase</keyword>
<dbReference type="PANTHER" id="PTHR46402:SF2">
    <property type="entry name" value="HISTONE-LYSINE N-TRIMETHYLTRANSFERASE SMYD5"/>
    <property type="match status" value="1"/>
</dbReference>
<dbReference type="EMBL" id="MN740430">
    <property type="protein sequence ID" value="QHU06128.1"/>
    <property type="molecule type" value="Genomic_DNA"/>
</dbReference>
<evidence type="ECO:0000256" key="2">
    <source>
        <dbReference type="ARBA" id="ARBA00022679"/>
    </source>
</evidence>
<keyword evidence="2" id="KW-0808">Transferase</keyword>
<evidence type="ECO:0000313" key="5">
    <source>
        <dbReference type="EMBL" id="QHU06128.1"/>
    </source>
</evidence>
<dbReference type="PANTHER" id="PTHR46402">
    <property type="entry name" value="SET AND MYND DOMAIN-CONTAINING PROTEIN 5"/>
    <property type="match status" value="1"/>
</dbReference>
<dbReference type="InterPro" id="IPR046341">
    <property type="entry name" value="SET_dom_sf"/>
</dbReference>
<name>A0A6C0JQJ2_9ZZZZ</name>
<dbReference type="PROSITE" id="PS50280">
    <property type="entry name" value="SET"/>
    <property type="match status" value="1"/>
</dbReference>
<feature type="domain" description="SET" evidence="4">
    <location>
        <begin position="18"/>
        <end position="173"/>
    </location>
</feature>
<evidence type="ECO:0000259" key="4">
    <source>
        <dbReference type="PROSITE" id="PS50280"/>
    </source>
</evidence>
<evidence type="ECO:0000256" key="1">
    <source>
        <dbReference type="ARBA" id="ARBA00022603"/>
    </source>
</evidence>
<reference evidence="5" key="1">
    <citation type="journal article" date="2020" name="Nature">
        <title>Giant virus diversity and host interactions through global metagenomics.</title>
        <authorList>
            <person name="Schulz F."/>
            <person name="Roux S."/>
            <person name="Paez-Espino D."/>
            <person name="Jungbluth S."/>
            <person name="Walsh D.A."/>
            <person name="Denef V.J."/>
            <person name="McMahon K.D."/>
            <person name="Konstantinidis K.T."/>
            <person name="Eloe-Fadrosh E.A."/>
            <person name="Kyrpides N.C."/>
            <person name="Woyke T."/>
        </authorList>
    </citation>
    <scope>NUCLEOTIDE SEQUENCE</scope>
    <source>
        <strain evidence="5">GVMAG-M-3300027747-57</strain>
    </source>
</reference>
<protein>
    <recommendedName>
        <fullName evidence="4">SET domain-containing protein</fullName>
    </recommendedName>
</protein>
<dbReference type="SMART" id="SM00317">
    <property type="entry name" value="SET"/>
    <property type="match status" value="1"/>
</dbReference>
<dbReference type="Gene3D" id="2.170.270.10">
    <property type="entry name" value="SET domain"/>
    <property type="match status" value="1"/>
</dbReference>
<proteinExistence type="predicted"/>
<sequence length="205" mass="24671">MSYSKRKTQKYKRVYKDPSIYIKKNNYGLGTYTRKNIPANTIILKERPSILDEPYDDVYKFKLIRYLLKHNKREFLNLVPRKLDETTNIDYEILKENHLQILPELNKKTMILYYYKIMRNWFRFDEKGVILFYGTKLNHSCNSNITYYKKGDVMVFETKKDIKAGEELFDSYINCQLHKEERQSKLKKNYGFECGCDNCKGEISI</sequence>
<dbReference type="GO" id="GO:0032259">
    <property type="term" value="P:methylation"/>
    <property type="evidence" value="ECO:0007669"/>
    <property type="project" value="UniProtKB-KW"/>
</dbReference>
<dbReference type="InterPro" id="IPR001214">
    <property type="entry name" value="SET_dom"/>
</dbReference>
<dbReference type="SUPFAM" id="SSF82199">
    <property type="entry name" value="SET domain"/>
    <property type="match status" value="1"/>
</dbReference>
<dbReference type="CDD" id="cd20071">
    <property type="entry name" value="SET_SMYD"/>
    <property type="match status" value="1"/>
</dbReference>
<dbReference type="Pfam" id="PF00856">
    <property type="entry name" value="SET"/>
    <property type="match status" value="1"/>
</dbReference>
<dbReference type="AlphaFoldDB" id="A0A6C0JQJ2"/>